<comment type="caution">
    <text evidence="7">The sequence shown here is derived from an EMBL/GenBank/DDBJ whole genome shotgun (WGS) entry which is preliminary data.</text>
</comment>
<dbReference type="PANTHER" id="PTHR10671:SF40">
    <property type="entry name" value="GERM CELL-SPECIFIC GENE 1-LIKE PROTEIN 2"/>
    <property type="match status" value="1"/>
</dbReference>
<evidence type="ECO:0000256" key="6">
    <source>
        <dbReference type="SAM" id="Phobius"/>
    </source>
</evidence>
<evidence type="ECO:0000256" key="4">
    <source>
        <dbReference type="ARBA" id="ARBA00022989"/>
    </source>
</evidence>
<dbReference type="EMBL" id="SRMA01026455">
    <property type="protein sequence ID" value="TRY83780.1"/>
    <property type="molecule type" value="Genomic_DNA"/>
</dbReference>
<feature type="transmembrane region" description="Helical" evidence="6">
    <location>
        <begin position="364"/>
        <end position="385"/>
    </location>
</feature>
<dbReference type="Gene3D" id="1.20.140.150">
    <property type="match status" value="1"/>
</dbReference>
<proteinExistence type="inferred from homology"/>
<feature type="transmembrane region" description="Helical" evidence="6">
    <location>
        <begin position="225"/>
        <end position="249"/>
    </location>
</feature>
<dbReference type="Pfam" id="PF07803">
    <property type="entry name" value="GSG-1"/>
    <property type="match status" value="1"/>
</dbReference>
<dbReference type="InterPro" id="IPR050579">
    <property type="entry name" value="PMP-22/EMP/MP20-like"/>
</dbReference>
<comment type="similarity">
    <text evidence="2">Belongs to the GSG1 family.</text>
</comment>
<evidence type="ECO:0000256" key="3">
    <source>
        <dbReference type="ARBA" id="ARBA00022692"/>
    </source>
</evidence>
<organism evidence="7 8">
    <name type="scientific">Danionella cerebrum</name>
    <dbReference type="NCBI Taxonomy" id="2873325"/>
    <lineage>
        <taxon>Eukaryota</taxon>
        <taxon>Metazoa</taxon>
        <taxon>Chordata</taxon>
        <taxon>Craniata</taxon>
        <taxon>Vertebrata</taxon>
        <taxon>Euteleostomi</taxon>
        <taxon>Actinopterygii</taxon>
        <taxon>Neopterygii</taxon>
        <taxon>Teleostei</taxon>
        <taxon>Ostariophysi</taxon>
        <taxon>Cypriniformes</taxon>
        <taxon>Danionidae</taxon>
        <taxon>Danioninae</taxon>
        <taxon>Danionella</taxon>
    </lineage>
</organism>
<sequence>MKPAAQLRFPWCFSFTVLPVRDWRGREGERDRGPHSPPLSLVMERRPRASLALALCLLALLLAVSALSSSHWCAGHRKTLKPPCAGSAIGLRGSCLRYNGSGASGSLWETGEDKFILRSFHTGIWISCEQSDAPSGEKCRSFISVAPPHERDRIEPSRETRAPPLMVSLPAEDPVSRQCLSPPCSGCYRGAYGSLEARLLLNFLRVSSVRRPRVRGLSSLRAPGVLWLCIAAECLYIFLLATGGVLMSLELCRCRSSSRGLKLNAFAAIFTVLSVSIELSRAGASAGQTPVTGVQNMVLLLSETCSVEGRRVEERREGRRGELNLHHNFRALEEVLQLNPCSRDGDQESNLEVPARCSSLSLTLVFALFSGLLGMVAHMMFSTAFQLTVSLGPEDWKPQDWDYSWSYISSTVLTVLLFELLSSLFRLAWGSFTACMFSSVTSINRYTQSFLEQRQQRRRSLEKSLRFLYITHSSPGSPQGPREPGTHSCPGGELYQTYCVSGGEEHYLTHPREPYVTHFIPSTEQ</sequence>
<dbReference type="PANTHER" id="PTHR10671">
    <property type="entry name" value="EPITHELIAL MEMBRANE PROTEIN-RELATED"/>
    <property type="match status" value="1"/>
</dbReference>
<evidence type="ECO:0000313" key="8">
    <source>
        <dbReference type="Proteomes" id="UP000316079"/>
    </source>
</evidence>
<feature type="transmembrane region" description="Helical" evidence="6">
    <location>
        <begin position="405"/>
        <end position="429"/>
    </location>
</feature>
<feature type="transmembrane region" description="Helical" evidence="6">
    <location>
        <begin position="51"/>
        <end position="72"/>
    </location>
</feature>
<dbReference type="InterPro" id="IPR012478">
    <property type="entry name" value="GSG-1"/>
</dbReference>
<accession>A0A553Q1G9</accession>
<keyword evidence="5 6" id="KW-0472">Membrane</keyword>
<comment type="subcellular location">
    <subcellularLocation>
        <location evidence="1">Membrane</location>
        <topology evidence="1">Multi-pass membrane protein</topology>
    </subcellularLocation>
</comment>
<evidence type="ECO:0000256" key="1">
    <source>
        <dbReference type="ARBA" id="ARBA00004141"/>
    </source>
</evidence>
<evidence type="ECO:0000256" key="2">
    <source>
        <dbReference type="ARBA" id="ARBA00007425"/>
    </source>
</evidence>
<reference evidence="7 8" key="1">
    <citation type="journal article" date="2019" name="Sci. Data">
        <title>Hybrid genome assembly and annotation of Danionella translucida.</title>
        <authorList>
            <person name="Kadobianskyi M."/>
            <person name="Schulze L."/>
            <person name="Schuelke M."/>
            <person name="Judkewitz B."/>
        </authorList>
    </citation>
    <scope>NUCLEOTIDE SEQUENCE [LARGE SCALE GENOMIC DNA]</scope>
    <source>
        <strain evidence="7 8">Bolton</strain>
    </source>
</reference>
<keyword evidence="4 6" id="KW-1133">Transmembrane helix</keyword>
<keyword evidence="8" id="KW-1185">Reference proteome</keyword>
<evidence type="ECO:0000256" key="5">
    <source>
        <dbReference type="ARBA" id="ARBA00023136"/>
    </source>
</evidence>
<keyword evidence="3 6" id="KW-0812">Transmembrane</keyword>
<name>A0A553Q1G9_9TELE</name>
<protein>
    <submittedName>
        <fullName evidence="7">Uncharacterized protein</fullName>
    </submittedName>
</protein>
<gene>
    <name evidence="7" type="ORF">DNTS_025265</name>
</gene>
<dbReference type="AlphaFoldDB" id="A0A553Q1G9"/>
<dbReference type="GO" id="GO:0005886">
    <property type="term" value="C:plasma membrane"/>
    <property type="evidence" value="ECO:0007669"/>
    <property type="project" value="TreeGrafter"/>
</dbReference>
<dbReference type="Proteomes" id="UP000316079">
    <property type="component" value="Unassembled WGS sequence"/>
</dbReference>
<evidence type="ECO:0000313" key="7">
    <source>
        <dbReference type="EMBL" id="TRY83780.1"/>
    </source>
</evidence>